<reference evidence="2" key="1">
    <citation type="submission" date="2014-09" db="EMBL/GenBank/DDBJ databases">
        <authorList>
            <person name="Gomez-Valero L."/>
        </authorList>
    </citation>
    <scope>NUCLEOTIDE SEQUENCE [LARGE SCALE GENOMIC DNA]</scope>
    <source>
        <strain evidence="2">ATCC35250</strain>
    </source>
</reference>
<dbReference type="PATRIC" id="fig|449.7.peg.3189"/>
<accession>A0A0A8UT23</accession>
<dbReference type="RefSeq" id="WP_045105640.1">
    <property type="nucleotide sequence ID" value="NZ_LN681225.1"/>
</dbReference>
<proteinExistence type="predicted"/>
<sequence length="371" mass="43351">MIEKFYSELLVFLEKSNIEFKLVNENGVDFTASDIDFILRHPGDLKKIKKFVSNYGIQTLIRTNNKRHFYFIVVDDENIHAFDFMVGLISSSGVICSGDYFFQSSKNGVGFKENYQFLKDSSKHQDLFYVVKENRKSLFTRMKIFSKRIVYYLKHLFSRQQSQGLYLVLLGADGSGKSTASEYITQSFSLKRKLFQLKRIYFKPNVIKIKPDNKISLHEGNIPHGHSTYSSLLSICKVMYIFINYLLYAPVLYLRKKCGHLIIFDRHFYDMLIDEKRYRINNTGLLFAKKLAGLIPKPDAVITLNSEVPTLEQRKPNEVTRELLVNLNEKYKNFYFDRVKVDHISNNGTIEEFKQKLHYSVLKSIRGHEAS</sequence>
<gene>
    <name evidence="1" type="ORF">LHA_1177</name>
</gene>
<organism evidence="1 2">
    <name type="scientific">Legionella hackeliae</name>
    <dbReference type="NCBI Taxonomy" id="449"/>
    <lineage>
        <taxon>Bacteria</taxon>
        <taxon>Pseudomonadati</taxon>
        <taxon>Pseudomonadota</taxon>
        <taxon>Gammaproteobacteria</taxon>
        <taxon>Legionellales</taxon>
        <taxon>Legionellaceae</taxon>
        <taxon>Legionella</taxon>
    </lineage>
</organism>
<dbReference type="SUPFAM" id="SSF52540">
    <property type="entry name" value="P-loop containing nucleoside triphosphate hydrolases"/>
    <property type="match status" value="1"/>
</dbReference>
<dbReference type="STRING" id="449.LHA_1177"/>
<dbReference type="OrthoDB" id="9757917at2"/>
<evidence type="ECO:0000313" key="1">
    <source>
        <dbReference type="EMBL" id="CEK10232.1"/>
    </source>
</evidence>
<protein>
    <recommendedName>
        <fullName evidence="3">Thymidylate kinase</fullName>
    </recommendedName>
</protein>
<dbReference type="KEGG" id="lha:LHA_1177"/>
<dbReference type="EMBL" id="LN681225">
    <property type="protein sequence ID" value="CEK10232.1"/>
    <property type="molecule type" value="Genomic_DNA"/>
</dbReference>
<dbReference type="Proteomes" id="UP000032803">
    <property type="component" value="Chromosome I"/>
</dbReference>
<evidence type="ECO:0008006" key="3">
    <source>
        <dbReference type="Google" id="ProtNLM"/>
    </source>
</evidence>
<dbReference type="AlphaFoldDB" id="A0A0A8UT23"/>
<keyword evidence="2" id="KW-1185">Reference proteome</keyword>
<dbReference type="HOGENOM" id="CLU_745550_0_0_6"/>
<name>A0A0A8UT23_LEGHA</name>
<dbReference type="InterPro" id="IPR027417">
    <property type="entry name" value="P-loop_NTPase"/>
</dbReference>
<dbReference type="Gene3D" id="3.40.50.300">
    <property type="entry name" value="P-loop containing nucleotide triphosphate hydrolases"/>
    <property type="match status" value="1"/>
</dbReference>
<evidence type="ECO:0000313" key="2">
    <source>
        <dbReference type="Proteomes" id="UP000032803"/>
    </source>
</evidence>